<dbReference type="RefSeq" id="XP_060303516.1">
    <property type="nucleotide sequence ID" value="XM_060444702.1"/>
</dbReference>
<organism evidence="1 2">
    <name type="scientific">Lasiosphaeria miniovina</name>
    <dbReference type="NCBI Taxonomy" id="1954250"/>
    <lineage>
        <taxon>Eukaryota</taxon>
        <taxon>Fungi</taxon>
        <taxon>Dikarya</taxon>
        <taxon>Ascomycota</taxon>
        <taxon>Pezizomycotina</taxon>
        <taxon>Sordariomycetes</taxon>
        <taxon>Sordariomycetidae</taxon>
        <taxon>Sordariales</taxon>
        <taxon>Lasiosphaeriaceae</taxon>
        <taxon>Lasiosphaeria</taxon>
    </lineage>
</organism>
<name>A0AA40BI42_9PEZI</name>
<protein>
    <submittedName>
        <fullName evidence="1">Uncharacterized protein</fullName>
    </submittedName>
</protein>
<dbReference type="AlphaFoldDB" id="A0AA40BI42"/>
<evidence type="ECO:0000313" key="2">
    <source>
        <dbReference type="Proteomes" id="UP001172101"/>
    </source>
</evidence>
<evidence type="ECO:0000313" key="1">
    <source>
        <dbReference type="EMBL" id="KAK0734639.1"/>
    </source>
</evidence>
<sequence>MDRACSPEEHSDCLTSLRLHDGSVSGDKGYCAAQCIPAAEETGLPFADIERIRHAATNSAQLERYGMIGVLDICSAWCGYLHREPAGEQSL</sequence>
<gene>
    <name evidence="1" type="ORF">B0T26DRAFT_746516</name>
</gene>
<dbReference type="GeneID" id="85327972"/>
<proteinExistence type="predicted"/>
<reference evidence="1" key="1">
    <citation type="submission" date="2023-06" db="EMBL/GenBank/DDBJ databases">
        <title>Genome-scale phylogeny and comparative genomics of the fungal order Sordariales.</title>
        <authorList>
            <consortium name="Lawrence Berkeley National Laboratory"/>
            <person name="Hensen N."/>
            <person name="Bonometti L."/>
            <person name="Westerberg I."/>
            <person name="Brannstrom I.O."/>
            <person name="Guillou S."/>
            <person name="Cros-Aarteil S."/>
            <person name="Calhoun S."/>
            <person name="Haridas S."/>
            <person name="Kuo A."/>
            <person name="Mondo S."/>
            <person name="Pangilinan J."/>
            <person name="Riley R."/>
            <person name="LaButti K."/>
            <person name="Andreopoulos B."/>
            <person name="Lipzen A."/>
            <person name="Chen C."/>
            <person name="Yanf M."/>
            <person name="Daum C."/>
            <person name="Ng V."/>
            <person name="Clum A."/>
            <person name="Steindorff A."/>
            <person name="Ohm R."/>
            <person name="Martin F."/>
            <person name="Silar P."/>
            <person name="Natvig D."/>
            <person name="Lalanne C."/>
            <person name="Gautier V."/>
            <person name="Ament-velasquez S.L."/>
            <person name="Kruys A."/>
            <person name="Hutchinson M.I."/>
            <person name="Powell A.J."/>
            <person name="Barry K."/>
            <person name="Miller A.N."/>
            <person name="Grigoriev I.V."/>
            <person name="Debuchy R."/>
            <person name="Gladieux P."/>
            <person name="Thoren M.H."/>
            <person name="Johannesson H."/>
        </authorList>
    </citation>
    <scope>NUCLEOTIDE SEQUENCE</scope>
    <source>
        <strain evidence="1">SMH2392-1A</strain>
    </source>
</reference>
<keyword evidence="2" id="KW-1185">Reference proteome</keyword>
<dbReference type="Proteomes" id="UP001172101">
    <property type="component" value="Unassembled WGS sequence"/>
</dbReference>
<accession>A0AA40BI42</accession>
<comment type="caution">
    <text evidence="1">The sequence shown here is derived from an EMBL/GenBank/DDBJ whole genome shotgun (WGS) entry which is preliminary data.</text>
</comment>
<dbReference type="EMBL" id="JAUIRO010000001">
    <property type="protein sequence ID" value="KAK0734639.1"/>
    <property type="molecule type" value="Genomic_DNA"/>
</dbReference>